<feature type="region of interest" description="Disordered" evidence="1">
    <location>
        <begin position="1"/>
        <end position="50"/>
    </location>
</feature>
<accession>A0A2C6KKH7</accession>
<feature type="region of interest" description="Disordered" evidence="1">
    <location>
        <begin position="301"/>
        <end position="340"/>
    </location>
</feature>
<dbReference type="OrthoDB" id="333835at2759"/>
<dbReference type="Proteomes" id="UP000221165">
    <property type="component" value="Unassembled WGS sequence"/>
</dbReference>
<feature type="compositionally biased region" description="Low complexity" evidence="1">
    <location>
        <begin position="132"/>
        <end position="143"/>
    </location>
</feature>
<feature type="compositionally biased region" description="Polar residues" evidence="1">
    <location>
        <begin position="104"/>
        <end position="114"/>
    </location>
</feature>
<evidence type="ECO:0000256" key="1">
    <source>
        <dbReference type="SAM" id="MobiDB-lite"/>
    </source>
</evidence>
<feature type="region of interest" description="Disordered" evidence="1">
    <location>
        <begin position="176"/>
        <end position="250"/>
    </location>
</feature>
<feature type="compositionally biased region" description="Basic and acidic residues" evidence="1">
    <location>
        <begin position="234"/>
        <end position="246"/>
    </location>
</feature>
<feature type="region of interest" description="Disordered" evidence="1">
    <location>
        <begin position="88"/>
        <end position="117"/>
    </location>
</feature>
<dbReference type="RefSeq" id="XP_067918697.1">
    <property type="nucleotide sequence ID" value="XM_068069326.1"/>
</dbReference>
<evidence type="ECO:0000313" key="3">
    <source>
        <dbReference type="Proteomes" id="UP000221165"/>
    </source>
</evidence>
<reference evidence="2 3" key="1">
    <citation type="journal article" date="2017" name="Int. J. Parasitol.">
        <title>The genome of the protozoan parasite Cystoisospora suis and a reverse vaccinology approach to identify vaccine candidates.</title>
        <authorList>
            <person name="Palmieri N."/>
            <person name="Shrestha A."/>
            <person name="Ruttkowski B."/>
            <person name="Beck T."/>
            <person name="Vogl C."/>
            <person name="Tomley F."/>
            <person name="Blake D.P."/>
            <person name="Joachim A."/>
        </authorList>
    </citation>
    <scope>NUCLEOTIDE SEQUENCE [LARGE SCALE GENOMIC DNA]</scope>
    <source>
        <strain evidence="2 3">Wien I</strain>
    </source>
</reference>
<protein>
    <submittedName>
        <fullName evidence="2">Uncharacterized protein</fullName>
    </submittedName>
</protein>
<feature type="compositionally biased region" description="Acidic residues" evidence="1">
    <location>
        <begin position="180"/>
        <end position="199"/>
    </location>
</feature>
<proteinExistence type="predicted"/>
<feature type="compositionally biased region" description="Basic and acidic residues" evidence="1">
    <location>
        <begin position="314"/>
        <end position="339"/>
    </location>
</feature>
<feature type="compositionally biased region" description="Basic residues" evidence="1">
    <location>
        <begin position="205"/>
        <end position="226"/>
    </location>
</feature>
<dbReference type="AlphaFoldDB" id="A0A2C6KKH7"/>
<dbReference type="EMBL" id="MIGC01005405">
    <property type="protein sequence ID" value="PHJ16972.1"/>
    <property type="molecule type" value="Genomic_DNA"/>
</dbReference>
<sequence>MKIKKKRFKDDEANRRKKSRHTRDDGSEGSDEEEEEEEENANRDVRSSSISEEEATSALVCAANLLFHCVDQPLFNIHARDFKICSPPPLPLSGRKRRRGPTAGTVSSTASLNDTALDEREGLLQPTKSVGDLSSSSSSDSLLNAVDNEGTSSLVASSCKETDPLWSSLMEAAVQFCTQQEEEEEEEEEEQEEEEEEEETSRSRNSNKKRRMDGKGKRRLRERKGRGKEDEDERDRKSCKENEELKKKKKKEKWRVPGLDLFGAFVVVRIQQLFTSTRGKADCHQMLTQVVQEWREAAAALGKRKDEDEEEEEEKKTDNDEDRREKKGDKEKTQQDSKKTQLLLSLHGQLQQMYAHMAAAAKMTALLSLLQSNCPSLIPRPPQHLSLQQLLDFQQILQKQGEALRMKLEKEHFTEIKSLVKEEKEE</sequence>
<dbReference type="VEuPathDB" id="ToxoDB:CSUI_009210"/>
<name>A0A2C6KKH7_9APIC</name>
<comment type="caution">
    <text evidence="2">The sequence shown here is derived from an EMBL/GenBank/DDBJ whole genome shotgun (WGS) entry which is preliminary data.</text>
</comment>
<gene>
    <name evidence="2" type="ORF">CSUI_009210</name>
</gene>
<feature type="compositionally biased region" description="Acidic residues" evidence="1">
    <location>
        <begin position="27"/>
        <end position="39"/>
    </location>
</feature>
<organism evidence="2 3">
    <name type="scientific">Cystoisospora suis</name>
    <dbReference type="NCBI Taxonomy" id="483139"/>
    <lineage>
        <taxon>Eukaryota</taxon>
        <taxon>Sar</taxon>
        <taxon>Alveolata</taxon>
        <taxon>Apicomplexa</taxon>
        <taxon>Conoidasida</taxon>
        <taxon>Coccidia</taxon>
        <taxon>Eucoccidiorida</taxon>
        <taxon>Eimeriorina</taxon>
        <taxon>Sarcocystidae</taxon>
        <taxon>Cystoisospora</taxon>
    </lineage>
</organism>
<feature type="region of interest" description="Disordered" evidence="1">
    <location>
        <begin position="125"/>
        <end position="144"/>
    </location>
</feature>
<keyword evidence="3" id="KW-1185">Reference proteome</keyword>
<dbReference type="GeneID" id="94432537"/>
<evidence type="ECO:0000313" key="2">
    <source>
        <dbReference type="EMBL" id="PHJ16972.1"/>
    </source>
</evidence>